<dbReference type="RefSeq" id="WP_185991679.1">
    <property type="nucleotide sequence ID" value="NZ_JACCAE010000001.1"/>
</dbReference>
<dbReference type="Pfam" id="PF13358">
    <property type="entry name" value="DDE_3"/>
    <property type="match status" value="1"/>
</dbReference>
<gene>
    <name evidence="2" type="ORF">BJY20_002309</name>
</gene>
<dbReference type="InterPro" id="IPR012337">
    <property type="entry name" value="RNaseH-like_sf"/>
</dbReference>
<feature type="domain" description="Tc1-like transposase DDE" evidence="1">
    <location>
        <begin position="182"/>
        <end position="311"/>
    </location>
</feature>
<dbReference type="Proteomes" id="UP000554054">
    <property type="component" value="Unassembled WGS sequence"/>
</dbReference>
<protein>
    <submittedName>
        <fullName evidence="2">Transposase</fullName>
    </submittedName>
</protein>
<accession>A0A852VPG3</accession>
<sequence>MARKPEVFVRELSDQEGQRLARTTRTSKNAVRLRRATIVMASAQGQSVPDIAVMFATTEGYVRRVIHDFNERGFAALNPKVSSGRPKRIDEATREQICRIARCHPQDLGLPFTCWSLTKLVEHLLQQKVVDAISTETVRQILKDGGISWQASKTWKGSKDPDFTDKKARVLALYDDPPADAHVVCVDEFGPLNLQPRPGRGCFPTRRPSRLRATYHRYGGVRHMFGALDLATGKMIYRFRDRKRWQEFLDFLRQLRRRCAGTLYVICDNFSPHKKTEVLTWCAAHDVELVFTPSNASWLNWIESEFAALRYFTLDGSDYPEHATQEAAIGGYLRWKNKQALPKTNFATGPTIRRPDYLPIAS</sequence>
<dbReference type="InterPro" id="IPR036397">
    <property type="entry name" value="RNaseH_sf"/>
</dbReference>
<dbReference type="Pfam" id="PF13565">
    <property type="entry name" value="HTH_32"/>
    <property type="match status" value="1"/>
</dbReference>
<dbReference type="InterPro" id="IPR047655">
    <property type="entry name" value="Transpos_IS630-like"/>
</dbReference>
<dbReference type="Gene3D" id="3.30.420.10">
    <property type="entry name" value="Ribonuclease H-like superfamily/Ribonuclease H"/>
    <property type="match status" value="1"/>
</dbReference>
<name>A0A852VPG3_9MICO</name>
<evidence type="ECO:0000259" key="1">
    <source>
        <dbReference type="Pfam" id="PF13358"/>
    </source>
</evidence>
<dbReference type="SUPFAM" id="SSF46689">
    <property type="entry name" value="Homeodomain-like"/>
    <property type="match status" value="1"/>
</dbReference>
<dbReference type="NCBIfam" id="NF033545">
    <property type="entry name" value="transpos_IS630"/>
    <property type="match status" value="1"/>
</dbReference>
<proteinExistence type="predicted"/>
<dbReference type="InterPro" id="IPR038717">
    <property type="entry name" value="Tc1-like_DDE_dom"/>
</dbReference>
<dbReference type="InterPro" id="IPR009057">
    <property type="entry name" value="Homeodomain-like_sf"/>
</dbReference>
<dbReference type="GO" id="GO:0003676">
    <property type="term" value="F:nucleic acid binding"/>
    <property type="evidence" value="ECO:0007669"/>
    <property type="project" value="InterPro"/>
</dbReference>
<dbReference type="EMBL" id="JACCAE010000001">
    <property type="protein sequence ID" value="NYF98917.1"/>
    <property type="molecule type" value="Genomic_DNA"/>
</dbReference>
<dbReference type="SUPFAM" id="SSF53098">
    <property type="entry name" value="Ribonuclease H-like"/>
    <property type="match status" value="1"/>
</dbReference>
<evidence type="ECO:0000313" key="3">
    <source>
        <dbReference type="Proteomes" id="UP000554054"/>
    </source>
</evidence>
<comment type="caution">
    <text evidence="2">The sequence shown here is derived from an EMBL/GenBank/DDBJ whole genome shotgun (WGS) entry which is preliminary data.</text>
</comment>
<evidence type="ECO:0000313" key="2">
    <source>
        <dbReference type="EMBL" id="NYF98917.1"/>
    </source>
</evidence>
<reference evidence="2 3" key="1">
    <citation type="submission" date="2020-07" db="EMBL/GenBank/DDBJ databases">
        <title>Sequencing the genomes of 1000 actinobacteria strains.</title>
        <authorList>
            <person name="Klenk H.-P."/>
        </authorList>
    </citation>
    <scope>NUCLEOTIDE SEQUENCE [LARGE SCALE GENOMIC DNA]</scope>
    <source>
        <strain evidence="2 3">DSM 26154</strain>
    </source>
</reference>
<keyword evidence="3" id="KW-1185">Reference proteome</keyword>
<dbReference type="AlphaFoldDB" id="A0A852VPG3"/>
<organism evidence="2 3">
    <name type="scientific">Janibacter cremeus</name>
    <dbReference type="NCBI Taxonomy" id="1285192"/>
    <lineage>
        <taxon>Bacteria</taxon>
        <taxon>Bacillati</taxon>
        <taxon>Actinomycetota</taxon>
        <taxon>Actinomycetes</taxon>
        <taxon>Micrococcales</taxon>
        <taxon>Intrasporangiaceae</taxon>
        <taxon>Janibacter</taxon>
    </lineage>
</organism>